<proteinExistence type="predicted"/>
<evidence type="ECO:0000313" key="3">
    <source>
        <dbReference type="Proteomes" id="UP000254487"/>
    </source>
</evidence>
<evidence type="ECO:0000313" key="2">
    <source>
        <dbReference type="EMBL" id="STV26304.1"/>
    </source>
</evidence>
<feature type="domain" description="Bacteriophage Mu GpT" evidence="1">
    <location>
        <begin position="2"/>
        <end position="35"/>
    </location>
</feature>
<dbReference type="Pfam" id="PF10124">
    <property type="entry name" value="Mu-like_gpT"/>
    <property type="match status" value="1"/>
</dbReference>
<sequence length="63" mass="7090">MDSDDVFLMKKYKFGAEARSNGGYGFWQMAFGSTGWMHKCLKLRLLPSATVSVAAVWHTVTCR</sequence>
<name>A0A378AZX5_KLEPO</name>
<evidence type="ECO:0000259" key="1">
    <source>
        <dbReference type="Pfam" id="PF10124"/>
    </source>
</evidence>
<gene>
    <name evidence="2" type="ORF">NCTC10313_06485</name>
</gene>
<protein>
    <submittedName>
        <fullName evidence="2">Mu-like prophage major head subunit gpT</fullName>
    </submittedName>
</protein>
<dbReference type="Proteomes" id="UP000254487">
    <property type="component" value="Unassembled WGS sequence"/>
</dbReference>
<organism evidence="2 3">
    <name type="scientific">Klebsiella pneumoniae subsp. ozaenae</name>
    <dbReference type="NCBI Taxonomy" id="574"/>
    <lineage>
        <taxon>Bacteria</taxon>
        <taxon>Pseudomonadati</taxon>
        <taxon>Pseudomonadota</taxon>
        <taxon>Gammaproteobacteria</taxon>
        <taxon>Enterobacterales</taxon>
        <taxon>Enterobacteriaceae</taxon>
        <taxon>Klebsiella/Raoultella group</taxon>
        <taxon>Klebsiella</taxon>
        <taxon>Klebsiella pneumoniae complex</taxon>
    </lineage>
</organism>
<dbReference type="AlphaFoldDB" id="A0A378AZX5"/>
<reference evidence="2 3" key="1">
    <citation type="submission" date="2018-06" db="EMBL/GenBank/DDBJ databases">
        <authorList>
            <consortium name="Pathogen Informatics"/>
            <person name="Doyle S."/>
        </authorList>
    </citation>
    <scope>NUCLEOTIDE SEQUENCE [LARGE SCALE GENOMIC DNA]</scope>
    <source>
        <strain evidence="2 3">NCTC10313</strain>
    </source>
</reference>
<dbReference type="EMBL" id="UGLW01000003">
    <property type="protein sequence ID" value="STV26304.1"/>
    <property type="molecule type" value="Genomic_DNA"/>
</dbReference>
<dbReference type="InterPro" id="IPR018774">
    <property type="entry name" value="Phage_Mu_GpT"/>
</dbReference>
<accession>A0A378AZX5</accession>